<evidence type="ECO:0000313" key="6">
    <source>
        <dbReference type="Proteomes" id="UP000218765"/>
    </source>
</evidence>
<dbReference type="SUPFAM" id="SSF53098">
    <property type="entry name" value="Ribonuclease H-like"/>
    <property type="match status" value="1"/>
</dbReference>
<evidence type="ECO:0000256" key="2">
    <source>
        <dbReference type="ARBA" id="ARBA00022801"/>
    </source>
</evidence>
<dbReference type="KEGG" id="ttc:FOKN1_2370"/>
<dbReference type="Proteomes" id="UP000218765">
    <property type="component" value="Chromosome"/>
</dbReference>
<dbReference type="EMBL" id="AP018052">
    <property type="protein sequence ID" value="BAZ94744.1"/>
    <property type="molecule type" value="Genomic_DNA"/>
</dbReference>
<dbReference type="PANTHER" id="PTHR30231:SF4">
    <property type="entry name" value="PROTEIN NEN2"/>
    <property type="match status" value="1"/>
</dbReference>
<keyword evidence="2" id="KW-0378">Hydrolase</keyword>
<dbReference type="CDD" id="cd06127">
    <property type="entry name" value="DEDDh"/>
    <property type="match status" value="1"/>
</dbReference>
<name>A0A1Z4VU69_9GAMM</name>
<evidence type="ECO:0000256" key="3">
    <source>
        <dbReference type="ARBA" id="ARBA00022839"/>
    </source>
</evidence>
<dbReference type="GO" id="GO:0005829">
    <property type="term" value="C:cytosol"/>
    <property type="evidence" value="ECO:0007669"/>
    <property type="project" value="TreeGrafter"/>
</dbReference>
<protein>
    <submittedName>
        <fullName evidence="5">DNA polymerase III epsilon subunit</fullName>
    </submittedName>
</protein>
<evidence type="ECO:0000256" key="1">
    <source>
        <dbReference type="ARBA" id="ARBA00022722"/>
    </source>
</evidence>
<keyword evidence="1" id="KW-0540">Nuclease</keyword>
<evidence type="ECO:0000259" key="4">
    <source>
        <dbReference type="SMART" id="SM00479"/>
    </source>
</evidence>
<dbReference type="PANTHER" id="PTHR30231">
    <property type="entry name" value="DNA POLYMERASE III SUBUNIT EPSILON"/>
    <property type="match status" value="1"/>
</dbReference>
<sequence length="224" mass="25423">MWTRLPGADLRRRWLRRRLPPNPLQAYLAAPLPAPRARCRELELLALDIETSGLDPARDRILSLGTVVIRDLAVQLDSAWYRLVRPGRALTEDNVRIHRITDDQAAAGLPLRLVLPELLEQLAGRVLLAHHAALELGFLNRLCRDWYDAPLLTRVVDTQTLARRRLQRSGQAFRGRDLRLPNLRTELGLPRYRAHHALSDALATAELFLALLPDADCRLSEVLC</sequence>
<proteinExistence type="predicted"/>
<dbReference type="Pfam" id="PF00929">
    <property type="entry name" value="RNase_T"/>
    <property type="match status" value="1"/>
</dbReference>
<dbReference type="Gene3D" id="3.30.420.10">
    <property type="entry name" value="Ribonuclease H-like superfamily/Ribonuclease H"/>
    <property type="match status" value="1"/>
</dbReference>
<accession>A0A1Z4VU69</accession>
<dbReference type="InterPro" id="IPR036397">
    <property type="entry name" value="RNaseH_sf"/>
</dbReference>
<dbReference type="SMART" id="SM00479">
    <property type="entry name" value="EXOIII"/>
    <property type="match status" value="1"/>
</dbReference>
<dbReference type="GO" id="GO:0008408">
    <property type="term" value="F:3'-5' exonuclease activity"/>
    <property type="evidence" value="ECO:0007669"/>
    <property type="project" value="TreeGrafter"/>
</dbReference>
<feature type="domain" description="Exonuclease" evidence="4">
    <location>
        <begin position="43"/>
        <end position="217"/>
    </location>
</feature>
<keyword evidence="3" id="KW-0269">Exonuclease</keyword>
<keyword evidence="6" id="KW-1185">Reference proteome</keyword>
<dbReference type="InterPro" id="IPR013520">
    <property type="entry name" value="Ribonucl_H"/>
</dbReference>
<organism evidence="5 6">
    <name type="scientific">Thiohalobacter thiocyanaticus</name>
    <dbReference type="NCBI Taxonomy" id="585455"/>
    <lineage>
        <taxon>Bacteria</taxon>
        <taxon>Pseudomonadati</taxon>
        <taxon>Pseudomonadota</taxon>
        <taxon>Gammaproteobacteria</taxon>
        <taxon>Thiohalobacterales</taxon>
        <taxon>Thiohalobacteraceae</taxon>
        <taxon>Thiohalobacter</taxon>
    </lineage>
</organism>
<reference evidence="5 6" key="1">
    <citation type="submission" date="2017-05" db="EMBL/GenBank/DDBJ databases">
        <title>Thiocyanate degradation by Thiohalobacter thiocyanaticus FOKN1.</title>
        <authorList>
            <person name="Oshiki M."/>
            <person name="Fukushima T."/>
            <person name="Kawano S."/>
            <person name="Nakagawa J."/>
        </authorList>
    </citation>
    <scope>NUCLEOTIDE SEQUENCE [LARGE SCALE GENOMIC DNA]</scope>
    <source>
        <strain evidence="5 6">FOKN1</strain>
    </source>
</reference>
<dbReference type="InterPro" id="IPR012337">
    <property type="entry name" value="RNaseH-like_sf"/>
</dbReference>
<evidence type="ECO:0000313" key="5">
    <source>
        <dbReference type="EMBL" id="BAZ94744.1"/>
    </source>
</evidence>
<dbReference type="GO" id="GO:0006259">
    <property type="term" value="P:DNA metabolic process"/>
    <property type="evidence" value="ECO:0007669"/>
    <property type="project" value="UniProtKB-ARBA"/>
</dbReference>
<dbReference type="AlphaFoldDB" id="A0A1Z4VU69"/>
<dbReference type="OrthoDB" id="5497329at2"/>
<gene>
    <name evidence="5" type="ORF">FOKN1_2370</name>
</gene>
<dbReference type="RefSeq" id="WP_096366805.1">
    <property type="nucleotide sequence ID" value="NZ_AP018052.1"/>
</dbReference>
<dbReference type="GO" id="GO:0003676">
    <property type="term" value="F:nucleic acid binding"/>
    <property type="evidence" value="ECO:0007669"/>
    <property type="project" value="InterPro"/>
</dbReference>